<accession>A0A6F8XLY3</accession>
<dbReference type="EMBL" id="AP022870">
    <property type="protein sequence ID" value="BCB74817.1"/>
    <property type="molecule type" value="Genomic_DNA"/>
</dbReference>
<dbReference type="Proteomes" id="UP000502508">
    <property type="component" value="Chromosome"/>
</dbReference>
<name>A0A6F8XLY3_9ACTN</name>
<protein>
    <submittedName>
        <fullName evidence="1">Uncharacterized protein</fullName>
    </submittedName>
</protein>
<proteinExistence type="predicted"/>
<organism evidence="1 2">
    <name type="scientific">Phytohabitans flavus</name>
    <dbReference type="NCBI Taxonomy" id="1076124"/>
    <lineage>
        <taxon>Bacteria</taxon>
        <taxon>Bacillati</taxon>
        <taxon>Actinomycetota</taxon>
        <taxon>Actinomycetes</taxon>
        <taxon>Micromonosporales</taxon>
        <taxon>Micromonosporaceae</taxon>
    </lineage>
</organism>
<evidence type="ECO:0000313" key="1">
    <source>
        <dbReference type="EMBL" id="BCB74817.1"/>
    </source>
</evidence>
<reference evidence="1 2" key="2">
    <citation type="submission" date="2020-03" db="EMBL/GenBank/DDBJ databases">
        <authorList>
            <person name="Ichikawa N."/>
            <person name="Kimura A."/>
            <person name="Kitahashi Y."/>
            <person name="Uohara A."/>
        </authorList>
    </citation>
    <scope>NUCLEOTIDE SEQUENCE [LARGE SCALE GENOMIC DNA]</scope>
    <source>
        <strain evidence="1 2">NBRC 107702</strain>
    </source>
</reference>
<reference evidence="1 2" key="1">
    <citation type="submission" date="2020-03" db="EMBL/GenBank/DDBJ databases">
        <title>Whole genome shotgun sequence of Phytohabitans flavus NBRC 107702.</title>
        <authorList>
            <person name="Komaki H."/>
            <person name="Tamura T."/>
        </authorList>
    </citation>
    <scope>NUCLEOTIDE SEQUENCE [LARGE SCALE GENOMIC DNA]</scope>
    <source>
        <strain evidence="1 2">NBRC 107702</strain>
    </source>
</reference>
<keyword evidence="2" id="KW-1185">Reference proteome</keyword>
<dbReference type="KEGG" id="pfla:Pflav_012270"/>
<dbReference type="AlphaFoldDB" id="A0A6F8XLY3"/>
<sequence>MLMDLTELVAAAVRRPYRCKDCLYAGLVVHIPDALLRRTLAPLVDVIDPVARLRVRFLVDLSDDPEQRVTRTSWRRWLATGRSTGLY</sequence>
<evidence type="ECO:0000313" key="2">
    <source>
        <dbReference type="Proteomes" id="UP000502508"/>
    </source>
</evidence>
<gene>
    <name evidence="1" type="ORF">Pflav_012270</name>
</gene>